<evidence type="ECO:0000313" key="9">
    <source>
        <dbReference type="EMBL" id="RYO77207.1"/>
    </source>
</evidence>
<keyword evidence="2" id="KW-0677">Repeat</keyword>
<evidence type="ECO:0000256" key="4">
    <source>
        <dbReference type="ARBA" id="ARBA00022833"/>
    </source>
</evidence>
<protein>
    <recommendedName>
        <fullName evidence="5">C2H2 type master regulator of conidiophore development brlA</fullName>
    </recommendedName>
</protein>
<keyword evidence="4" id="KW-0862">Zinc</keyword>
<dbReference type="SMART" id="SM00355">
    <property type="entry name" value="ZnF_C2H2"/>
    <property type="match status" value="2"/>
</dbReference>
<feature type="domain" description="C2H2-type" evidence="8">
    <location>
        <begin position="265"/>
        <end position="295"/>
    </location>
</feature>
<dbReference type="InterPro" id="IPR036236">
    <property type="entry name" value="Znf_C2H2_sf"/>
</dbReference>
<evidence type="ECO:0000256" key="3">
    <source>
        <dbReference type="ARBA" id="ARBA00022771"/>
    </source>
</evidence>
<evidence type="ECO:0000256" key="6">
    <source>
        <dbReference type="PROSITE-ProRule" id="PRU00042"/>
    </source>
</evidence>
<evidence type="ECO:0000256" key="5">
    <source>
        <dbReference type="ARBA" id="ARBA00044085"/>
    </source>
</evidence>
<keyword evidence="1" id="KW-0479">Metal-binding</keyword>
<evidence type="ECO:0000313" key="10">
    <source>
        <dbReference type="Proteomes" id="UP000294003"/>
    </source>
</evidence>
<evidence type="ECO:0000259" key="8">
    <source>
        <dbReference type="PROSITE" id="PS50157"/>
    </source>
</evidence>
<feature type="domain" description="C2H2-type" evidence="8">
    <location>
        <begin position="237"/>
        <end position="264"/>
    </location>
</feature>
<accession>A0ABY0GTF0</accession>
<feature type="compositionally biased region" description="Low complexity" evidence="7">
    <location>
        <begin position="141"/>
        <end position="156"/>
    </location>
</feature>
<dbReference type="InterPro" id="IPR013087">
    <property type="entry name" value="Znf_C2H2_type"/>
</dbReference>
<name>A0ABY0GTF0_9PEZI</name>
<dbReference type="PROSITE" id="PS00028">
    <property type="entry name" value="ZINC_FINGER_C2H2_1"/>
    <property type="match status" value="2"/>
</dbReference>
<evidence type="ECO:0000256" key="7">
    <source>
        <dbReference type="SAM" id="MobiDB-lite"/>
    </source>
</evidence>
<evidence type="ECO:0000256" key="2">
    <source>
        <dbReference type="ARBA" id="ARBA00022737"/>
    </source>
</evidence>
<dbReference type="Pfam" id="PF00096">
    <property type="entry name" value="zf-C2H2"/>
    <property type="match status" value="2"/>
</dbReference>
<proteinExistence type="predicted"/>
<dbReference type="EMBL" id="QJNS01000488">
    <property type="protein sequence ID" value="RYO77207.1"/>
    <property type="molecule type" value="Genomic_DNA"/>
</dbReference>
<keyword evidence="10" id="KW-1185">Reference proteome</keyword>
<feature type="compositionally biased region" description="Basic and acidic residues" evidence="7">
    <location>
        <begin position="188"/>
        <end position="197"/>
    </location>
</feature>
<dbReference type="PANTHER" id="PTHR14003:SF19">
    <property type="entry name" value="YY2 TRANSCRIPTION FACTOR"/>
    <property type="match status" value="1"/>
</dbReference>
<feature type="region of interest" description="Disordered" evidence="7">
    <location>
        <begin position="126"/>
        <end position="166"/>
    </location>
</feature>
<dbReference type="Gene3D" id="3.30.160.60">
    <property type="entry name" value="Classic Zinc Finger"/>
    <property type="match status" value="2"/>
</dbReference>
<sequence>MVITVEAAAHPNWGCWPTPQLSPDYAMLESSGLIEYEAGPTNPAAFLRTNMTSNFMVNPSYTMAPTANMTPNTFGFHAYVPPSHNTMVLPFRQYQNGLPALRSSPPEDRRTGAPAYPRQQLQNFTEAQGHSPSVKSEPLIASPAPSAPGTPTASKTILPNVDDHGSNKIVFNTEVDILMRAIQEKIKHEEPAVDRGESNYPSPPHQDEASSDSDSQSSALKDKPHSHENRHLNIRPFKCTICNKLFHQKASLRTHEDIHSGIRRYECKMDGCPKRFGTRGNLKNHMNRFHKQAMAEWLERFTQKDESEFTPTEREMFTFLHGIFKNLNKGIKGRGIGRRVQRVDEVMKNIGLPNNNCAAQNCLPTHHPLPQSTLAPAPTGGFLPYGIPRGDLGNGGIACRDTRGAYEMYEMDQDSVDGSNAGSSPTGVIHADECHQGLGFQDPFHERIY</sequence>
<dbReference type="SUPFAM" id="SSF57667">
    <property type="entry name" value="beta-beta-alpha zinc fingers"/>
    <property type="match status" value="1"/>
</dbReference>
<dbReference type="Proteomes" id="UP000294003">
    <property type="component" value="Unassembled WGS sequence"/>
</dbReference>
<reference evidence="9 10" key="1">
    <citation type="submission" date="2018-06" db="EMBL/GenBank/DDBJ databases">
        <title>Complete Genomes of Monosporascus.</title>
        <authorList>
            <person name="Robinson A.J."/>
            <person name="Natvig D.O."/>
        </authorList>
    </citation>
    <scope>NUCLEOTIDE SEQUENCE [LARGE SCALE GENOMIC DNA]</scope>
    <source>
        <strain evidence="9 10">CBS 609.92</strain>
    </source>
</reference>
<gene>
    <name evidence="9" type="ORF">DL762_009410</name>
</gene>
<feature type="region of interest" description="Disordered" evidence="7">
    <location>
        <begin position="188"/>
        <end position="230"/>
    </location>
</feature>
<evidence type="ECO:0000256" key="1">
    <source>
        <dbReference type="ARBA" id="ARBA00022723"/>
    </source>
</evidence>
<organism evidence="9 10">
    <name type="scientific">Monosporascus cannonballus</name>
    <dbReference type="NCBI Taxonomy" id="155416"/>
    <lineage>
        <taxon>Eukaryota</taxon>
        <taxon>Fungi</taxon>
        <taxon>Dikarya</taxon>
        <taxon>Ascomycota</taxon>
        <taxon>Pezizomycotina</taxon>
        <taxon>Sordariomycetes</taxon>
        <taxon>Xylariomycetidae</taxon>
        <taxon>Xylariales</taxon>
        <taxon>Xylariales incertae sedis</taxon>
        <taxon>Monosporascus</taxon>
    </lineage>
</organism>
<comment type="caution">
    <text evidence="9">The sequence shown here is derived from an EMBL/GenBank/DDBJ whole genome shotgun (WGS) entry which is preliminary data.</text>
</comment>
<feature type="compositionally biased region" description="Basic and acidic residues" evidence="7">
    <location>
        <begin position="220"/>
        <end position="230"/>
    </location>
</feature>
<dbReference type="PROSITE" id="PS50157">
    <property type="entry name" value="ZINC_FINGER_C2H2_2"/>
    <property type="match status" value="2"/>
</dbReference>
<keyword evidence="3 6" id="KW-0863">Zinc-finger</keyword>
<dbReference type="PANTHER" id="PTHR14003">
    <property type="entry name" value="TRANSCRIPTIONAL REPRESSOR PROTEIN YY"/>
    <property type="match status" value="1"/>
</dbReference>